<dbReference type="SMART" id="SM00249">
    <property type="entry name" value="PHD"/>
    <property type="match status" value="1"/>
</dbReference>
<organism evidence="8 9">
    <name type="scientific">Mytilus edulis</name>
    <name type="common">Blue mussel</name>
    <dbReference type="NCBI Taxonomy" id="6550"/>
    <lineage>
        <taxon>Eukaryota</taxon>
        <taxon>Metazoa</taxon>
        <taxon>Spiralia</taxon>
        <taxon>Lophotrochozoa</taxon>
        <taxon>Mollusca</taxon>
        <taxon>Bivalvia</taxon>
        <taxon>Autobranchia</taxon>
        <taxon>Pteriomorphia</taxon>
        <taxon>Mytilida</taxon>
        <taxon>Mytiloidea</taxon>
        <taxon>Mytilidae</taxon>
        <taxon>Mytilinae</taxon>
        <taxon>Mytilus</taxon>
    </lineage>
</organism>
<dbReference type="GO" id="GO:0008270">
    <property type="term" value="F:zinc ion binding"/>
    <property type="evidence" value="ECO:0007669"/>
    <property type="project" value="UniProtKB-KW"/>
</dbReference>
<feature type="region of interest" description="Disordered" evidence="6">
    <location>
        <begin position="885"/>
        <end position="928"/>
    </location>
</feature>
<feature type="region of interest" description="Disordered" evidence="6">
    <location>
        <begin position="590"/>
        <end position="627"/>
    </location>
</feature>
<feature type="compositionally biased region" description="Basic and acidic residues" evidence="6">
    <location>
        <begin position="186"/>
        <end position="210"/>
    </location>
</feature>
<feature type="region of interest" description="Disordered" evidence="6">
    <location>
        <begin position="662"/>
        <end position="683"/>
    </location>
</feature>
<dbReference type="PROSITE" id="PS01359">
    <property type="entry name" value="ZF_PHD_1"/>
    <property type="match status" value="1"/>
</dbReference>
<feature type="region of interest" description="Disordered" evidence="6">
    <location>
        <begin position="1"/>
        <end position="42"/>
    </location>
</feature>
<evidence type="ECO:0000313" key="8">
    <source>
        <dbReference type="EMBL" id="CAG2214699.1"/>
    </source>
</evidence>
<feature type="region of interest" description="Disordered" evidence="6">
    <location>
        <begin position="711"/>
        <end position="776"/>
    </location>
</feature>
<accession>A0A8S3S0W0</accession>
<feature type="compositionally biased region" description="Basic and acidic residues" evidence="6">
    <location>
        <begin position="354"/>
        <end position="371"/>
    </location>
</feature>
<dbReference type="InterPro" id="IPR019786">
    <property type="entry name" value="Zinc_finger_PHD-type_CS"/>
</dbReference>
<dbReference type="Proteomes" id="UP000683360">
    <property type="component" value="Unassembled WGS sequence"/>
</dbReference>
<feature type="compositionally biased region" description="Basic and acidic residues" evidence="6">
    <location>
        <begin position="1"/>
        <end position="22"/>
    </location>
</feature>
<evidence type="ECO:0000259" key="7">
    <source>
        <dbReference type="PROSITE" id="PS50016"/>
    </source>
</evidence>
<sequence length="928" mass="108610">MAMAEQDEKQVSKTLRRSERSKTLLRPPSPDKHEIEGKNKGYKLNRQNALSKKIDKCKSKHIEVNLKAGNLYIELSTAAYEHTMQHDTKVMKKRDCKLKTSIRYTKKPDGTYGKQSKCTINSYRTNNSILVNGSEINIFTENILKPIQEFIQQTQPALDELNRSMAETMKLTITAACNVQNEEIENINHKDKTAPSNKEIDKNPKPQDNELDKDEDQQNENSYKCPICREESENNTIACDECNEWFHYTCLKLTEMEIRKIDPDIPYICDLCNDEALFMSTITKSDRDSNQHQASNQQPSKFVKLQQQPTNAIVIEDKSENNETRQTTNLDLPIIELDNDEGTQSALYRAENNIIRETKQRTESLEQKHTQMDSNNPEGESDIMNRPSRHQIEEQTSVKQPLENASVNAYENNRNIDKQNQKQPVKKSSMKNQQNRKFELEQIAYISSLEQRIKNQDKTIDLLKKNMEIMQNNGQPTDNINNINRQPNIEQGNPNRSNIDQMRDELEKQIRQEMQGQMMEMRLKQLESQMVQFMCLNTSITTQMMIQSQKDPTHSHRGEIHNDNYNQLQHHHAMEQSRIYQELRPSQFRQNDPRWYNSGQNDPRWYGSGQNQQQTDPQGYNSRQNQHQTDSRVYNYGHSQHQTDPRGYISEQLFHQNDQRYNSGHFRHQTDPGEHNSGQIQHQIDPRGDIYGRILHQNDQRRYIYSQNQHQMDPRGYNSGQIQHQTEPRGYNSGQNQKQHQNDPRGYTFISGQSQTQQNHPKRFNSGPHLQQQQKDQRGHLNLNLRRDQVIQTDPKHYNPVHQNDLLRQDMQRAPPPPYQQNSHHYYHNRISMGRHSDNGQRKEKSNSEISSSPLRHAEIEIKLAQAIDQLTNPESLLNEEQNLKETPTITATPNNEITVPNNQNVDHPSMNLTQHTTEEEKQKQQHF</sequence>
<evidence type="ECO:0000256" key="2">
    <source>
        <dbReference type="ARBA" id="ARBA00022771"/>
    </source>
</evidence>
<evidence type="ECO:0000256" key="4">
    <source>
        <dbReference type="PROSITE-ProRule" id="PRU00146"/>
    </source>
</evidence>
<reference evidence="8" key="1">
    <citation type="submission" date="2021-03" db="EMBL/GenBank/DDBJ databases">
        <authorList>
            <person name="Bekaert M."/>
        </authorList>
    </citation>
    <scope>NUCLEOTIDE SEQUENCE</scope>
</reference>
<evidence type="ECO:0000256" key="1">
    <source>
        <dbReference type="ARBA" id="ARBA00022723"/>
    </source>
</evidence>
<keyword evidence="3" id="KW-0862">Zinc</keyword>
<feature type="region of interest" description="Disordered" evidence="6">
    <location>
        <begin position="410"/>
        <end position="434"/>
    </location>
</feature>
<keyword evidence="9" id="KW-1185">Reference proteome</keyword>
<dbReference type="InterPro" id="IPR011011">
    <property type="entry name" value="Znf_FYVE_PHD"/>
</dbReference>
<dbReference type="CDD" id="cd15489">
    <property type="entry name" value="PHD_SF"/>
    <property type="match status" value="1"/>
</dbReference>
<keyword evidence="5" id="KW-0175">Coiled coil</keyword>
<dbReference type="OrthoDB" id="6185276at2759"/>
<feature type="compositionally biased region" description="Polar residues" evidence="6">
    <location>
        <begin position="885"/>
        <end position="913"/>
    </location>
</feature>
<feature type="region of interest" description="Disordered" evidence="6">
    <location>
        <begin position="354"/>
        <end position="384"/>
    </location>
</feature>
<evidence type="ECO:0000256" key="6">
    <source>
        <dbReference type="SAM" id="MobiDB-lite"/>
    </source>
</evidence>
<feature type="region of interest" description="Disordered" evidence="6">
    <location>
        <begin position="186"/>
        <end position="221"/>
    </location>
</feature>
<dbReference type="EMBL" id="CAJPWZ010001419">
    <property type="protein sequence ID" value="CAG2214699.1"/>
    <property type="molecule type" value="Genomic_DNA"/>
</dbReference>
<dbReference type="Pfam" id="PF00628">
    <property type="entry name" value="PHD"/>
    <property type="match status" value="1"/>
</dbReference>
<dbReference type="SUPFAM" id="SSF57903">
    <property type="entry name" value="FYVE/PHD zinc finger"/>
    <property type="match status" value="1"/>
</dbReference>
<dbReference type="PROSITE" id="PS50016">
    <property type="entry name" value="ZF_PHD_2"/>
    <property type="match status" value="1"/>
</dbReference>
<name>A0A8S3S0W0_MYTED</name>
<feature type="coiled-coil region" evidence="5">
    <location>
        <begin position="446"/>
        <end position="473"/>
    </location>
</feature>
<dbReference type="AlphaFoldDB" id="A0A8S3S0W0"/>
<keyword evidence="2 4" id="KW-0863">Zinc-finger</keyword>
<evidence type="ECO:0000256" key="5">
    <source>
        <dbReference type="SAM" id="Coils"/>
    </source>
</evidence>
<protein>
    <recommendedName>
        <fullName evidence="7">PHD-type domain-containing protein</fullName>
    </recommendedName>
</protein>
<feature type="compositionally biased region" description="Basic and acidic residues" evidence="6">
    <location>
        <begin position="29"/>
        <end position="39"/>
    </location>
</feature>
<dbReference type="InterPro" id="IPR013083">
    <property type="entry name" value="Znf_RING/FYVE/PHD"/>
</dbReference>
<proteinExistence type="predicted"/>
<feature type="domain" description="PHD-type" evidence="7">
    <location>
        <begin position="222"/>
        <end position="275"/>
    </location>
</feature>
<feature type="compositionally biased region" description="Basic and acidic residues" evidence="6">
    <location>
        <begin position="835"/>
        <end position="847"/>
    </location>
</feature>
<comment type="caution">
    <text evidence="8">The sequence shown here is derived from an EMBL/GenBank/DDBJ whole genome shotgun (WGS) entry which is preliminary data.</text>
</comment>
<evidence type="ECO:0000256" key="3">
    <source>
        <dbReference type="ARBA" id="ARBA00022833"/>
    </source>
</evidence>
<feature type="region of interest" description="Disordered" evidence="6">
    <location>
        <begin position="831"/>
        <end position="854"/>
    </location>
</feature>
<feature type="compositionally biased region" description="Polar residues" evidence="6">
    <location>
        <begin position="291"/>
        <end position="307"/>
    </location>
</feature>
<dbReference type="InterPro" id="IPR019787">
    <property type="entry name" value="Znf_PHD-finger"/>
</dbReference>
<feature type="compositionally biased region" description="Polar residues" evidence="6">
    <location>
        <begin position="750"/>
        <end position="759"/>
    </location>
</feature>
<dbReference type="InterPro" id="IPR001965">
    <property type="entry name" value="Znf_PHD"/>
</dbReference>
<feature type="compositionally biased region" description="Polar residues" evidence="6">
    <location>
        <begin position="608"/>
        <end position="627"/>
    </location>
</feature>
<feature type="region of interest" description="Disordered" evidence="6">
    <location>
        <begin position="285"/>
        <end position="307"/>
    </location>
</feature>
<keyword evidence="1" id="KW-0479">Metal-binding</keyword>
<gene>
    <name evidence="8" type="ORF">MEDL_28505</name>
</gene>
<evidence type="ECO:0000313" key="9">
    <source>
        <dbReference type="Proteomes" id="UP000683360"/>
    </source>
</evidence>
<dbReference type="Gene3D" id="3.30.40.10">
    <property type="entry name" value="Zinc/RING finger domain, C3HC4 (zinc finger)"/>
    <property type="match status" value="1"/>
</dbReference>
<feature type="compositionally biased region" description="Basic and acidic residues" evidence="6">
    <location>
        <begin position="917"/>
        <end position="928"/>
    </location>
</feature>